<proteinExistence type="predicted"/>
<keyword evidence="2" id="KW-0472">Membrane</keyword>
<feature type="region of interest" description="Disordered" evidence="1">
    <location>
        <begin position="1"/>
        <end position="35"/>
    </location>
</feature>
<evidence type="ECO:0008006" key="5">
    <source>
        <dbReference type="Google" id="ProtNLM"/>
    </source>
</evidence>
<gene>
    <name evidence="3" type="ORF">ESO86_08090</name>
</gene>
<sequence length="408" mass="42923">MTTTTPLPAPPSTSSEPNDSELRAPTARAAVDESSTRAPVEVLIEEARHRARRRRQVIGTVAIVAVAAAAIALTVTLGGPGPSDDQGAALGGPVSETTLGIFEPMRGRIVWAAGHELRAVDPADPTDIERVALPDDLDPKAMVSGWSADGTRLALTSEDAGKLYVLDARGAVALAGETGCCLFVSDPWLAPDGSTVAEFVAPGRLQLRDVSGLTEPRQVDVDPAFGREDGPPVIAEAWSPDGTRIALRVYEDQVTWTRPSIFVLDLVTGTTRELRIPEIDFIRHMTWSPDGTRLLVVAGSYRQLNGVHLIVPPVSPQETSLYVIDAAVDASGPVQSPEPIASGHFIVATWAPDGEQIAAIDYGAPAGPGGHGIVIMNQDGSGADLIIPSTGTRGWTGLAWHPIPSTPR</sequence>
<dbReference type="EMBL" id="SDPL01000126">
    <property type="protein sequence ID" value="RXZ48117.1"/>
    <property type="molecule type" value="Genomic_DNA"/>
</dbReference>
<dbReference type="OrthoDB" id="262125at2"/>
<accession>A0A4Q2JP87</accession>
<dbReference type="Gene3D" id="2.120.10.30">
    <property type="entry name" value="TolB, C-terminal domain"/>
    <property type="match status" value="1"/>
</dbReference>
<dbReference type="Proteomes" id="UP000292881">
    <property type="component" value="Unassembled WGS sequence"/>
</dbReference>
<evidence type="ECO:0000313" key="3">
    <source>
        <dbReference type="EMBL" id="RXZ48117.1"/>
    </source>
</evidence>
<dbReference type="PANTHER" id="PTHR36842">
    <property type="entry name" value="PROTEIN TOLB HOMOLOG"/>
    <property type="match status" value="1"/>
</dbReference>
<dbReference type="InterPro" id="IPR011042">
    <property type="entry name" value="6-blade_b-propeller_TolB-like"/>
</dbReference>
<dbReference type="AlphaFoldDB" id="A0A4Q2JP87"/>
<reference evidence="3 4" key="1">
    <citation type="submission" date="2019-01" db="EMBL/GenBank/DDBJ databases">
        <authorList>
            <person name="Li J."/>
        </authorList>
    </citation>
    <scope>NUCLEOTIDE SEQUENCE [LARGE SCALE GENOMIC DNA]</scope>
    <source>
        <strain evidence="3 4">CGMCC 4.7180</strain>
    </source>
</reference>
<name>A0A4Q2JP87_9MICO</name>
<keyword evidence="2" id="KW-0812">Transmembrane</keyword>
<evidence type="ECO:0000256" key="1">
    <source>
        <dbReference type="SAM" id="MobiDB-lite"/>
    </source>
</evidence>
<dbReference type="SUPFAM" id="SSF82171">
    <property type="entry name" value="DPP6 N-terminal domain-like"/>
    <property type="match status" value="1"/>
</dbReference>
<dbReference type="RefSeq" id="WP_129234440.1">
    <property type="nucleotide sequence ID" value="NZ_SDPL01000126.1"/>
</dbReference>
<feature type="transmembrane region" description="Helical" evidence="2">
    <location>
        <begin position="57"/>
        <end position="77"/>
    </location>
</feature>
<organism evidence="3 4">
    <name type="scientific">Agromyces binzhouensis</name>
    <dbReference type="NCBI Taxonomy" id="1817495"/>
    <lineage>
        <taxon>Bacteria</taxon>
        <taxon>Bacillati</taxon>
        <taxon>Actinomycetota</taxon>
        <taxon>Actinomycetes</taxon>
        <taxon>Micrococcales</taxon>
        <taxon>Microbacteriaceae</taxon>
        <taxon>Agromyces</taxon>
    </lineage>
</organism>
<feature type="compositionally biased region" description="Low complexity" evidence="1">
    <location>
        <begin position="1"/>
        <end position="17"/>
    </location>
</feature>
<protein>
    <recommendedName>
        <fullName evidence="5">WD40 repeat domain-containing protein</fullName>
    </recommendedName>
</protein>
<comment type="caution">
    <text evidence="3">The sequence shown here is derived from an EMBL/GenBank/DDBJ whole genome shotgun (WGS) entry which is preliminary data.</text>
</comment>
<evidence type="ECO:0000256" key="2">
    <source>
        <dbReference type="SAM" id="Phobius"/>
    </source>
</evidence>
<keyword evidence="4" id="KW-1185">Reference proteome</keyword>
<evidence type="ECO:0000313" key="4">
    <source>
        <dbReference type="Proteomes" id="UP000292881"/>
    </source>
</evidence>
<dbReference type="PANTHER" id="PTHR36842:SF1">
    <property type="entry name" value="PROTEIN TOLB"/>
    <property type="match status" value="1"/>
</dbReference>
<keyword evidence="2" id="KW-1133">Transmembrane helix</keyword>